<reference evidence="1 2" key="1">
    <citation type="journal article" date="2019" name="Sci. Rep.">
        <title>Orb-weaving spider Araneus ventricosus genome elucidates the spidroin gene catalogue.</title>
        <authorList>
            <person name="Kono N."/>
            <person name="Nakamura H."/>
            <person name="Ohtoshi R."/>
            <person name="Moran D.A.P."/>
            <person name="Shinohara A."/>
            <person name="Yoshida Y."/>
            <person name="Fujiwara M."/>
            <person name="Mori M."/>
            <person name="Tomita M."/>
            <person name="Arakawa K."/>
        </authorList>
    </citation>
    <scope>NUCLEOTIDE SEQUENCE [LARGE SCALE GENOMIC DNA]</scope>
</reference>
<comment type="caution">
    <text evidence="1">The sequence shown here is derived from an EMBL/GenBank/DDBJ whole genome shotgun (WGS) entry which is preliminary data.</text>
</comment>
<name>A0A4Y2R1Z4_ARAVE</name>
<evidence type="ECO:0000313" key="1">
    <source>
        <dbReference type="EMBL" id="GBN69429.1"/>
    </source>
</evidence>
<proteinExistence type="predicted"/>
<dbReference type="AlphaFoldDB" id="A0A4Y2R1Z4"/>
<evidence type="ECO:0000313" key="2">
    <source>
        <dbReference type="Proteomes" id="UP000499080"/>
    </source>
</evidence>
<keyword evidence="2" id="KW-1185">Reference proteome</keyword>
<protein>
    <submittedName>
        <fullName evidence="1">Uncharacterized protein</fullName>
    </submittedName>
</protein>
<feature type="non-terminal residue" evidence="1">
    <location>
        <position position="1"/>
    </location>
</feature>
<dbReference type="Proteomes" id="UP000499080">
    <property type="component" value="Unassembled WGS sequence"/>
</dbReference>
<organism evidence="1 2">
    <name type="scientific">Araneus ventricosus</name>
    <name type="common">Orbweaver spider</name>
    <name type="synonym">Epeira ventricosa</name>
    <dbReference type="NCBI Taxonomy" id="182803"/>
    <lineage>
        <taxon>Eukaryota</taxon>
        <taxon>Metazoa</taxon>
        <taxon>Ecdysozoa</taxon>
        <taxon>Arthropoda</taxon>
        <taxon>Chelicerata</taxon>
        <taxon>Arachnida</taxon>
        <taxon>Araneae</taxon>
        <taxon>Araneomorphae</taxon>
        <taxon>Entelegynae</taxon>
        <taxon>Araneoidea</taxon>
        <taxon>Araneidae</taxon>
        <taxon>Araneus</taxon>
    </lineage>
</organism>
<sequence length="127" mass="15124">QNRKYSKSDETVTFFETKKIQDDDAIFITARLEMENQYIPEELTELTIGHRTLCMQQSLAIYGDEGVHYTLIDERRLPVIHWTRTVTQLKQIAETYIKNTQNLISQSLRNREMVRTLKNYFNPTTHR</sequence>
<gene>
    <name evidence="1" type="ORF">AVEN_106191_1</name>
</gene>
<accession>A0A4Y2R1Z4</accession>
<dbReference type="EMBL" id="BGPR01141921">
    <property type="protein sequence ID" value="GBN69429.1"/>
    <property type="molecule type" value="Genomic_DNA"/>
</dbReference>